<feature type="compositionally biased region" description="Basic and acidic residues" evidence="5">
    <location>
        <begin position="289"/>
        <end position="299"/>
    </location>
</feature>
<feature type="region of interest" description="Disordered" evidence="5">
    <location>
        <begin position="1"/>
        <end position="421"/>
    </location>
</feature>
<feature type="region of interest" description="Disordered" evidence="5">
    <location>
        <begin position="549"/>
        <end position="576"/>
    </location>
</feature>
<dbReference type="PANTHER" id="PTHR46582:SF1">
    <property type="entry name" value="ZINC FINGER CCCH DOMAIN-CONTAINING PROTEIN 18"/>
    <property type="match status" value="1"/>
</dbReference>
<feature type="compositionally biased region" description="Pro residues" evidence="5">
    <location>
        <begin position="269"/>
        <end position="284"/>
    </location>
</feature>
<proteinExistence type="predicted"/>
<feature type="compositionally biased region" description="Low complexity" evidence="5">
    <location>
        <begin position="621"/>
        <end position="634"/>
    </location>
</feature>
<organism evidence="8">
    <name type="scientific">Cuerna arida</name>
    <dbReference type="NCBI Taxonomy" id="1464854"/>
    <lineage>
        <taxon>Eukaryota</taxon>
        <taxon>Metazoa</taxon>
        <taxon>Ecdysozoa</taxon>
        <taxon>Arthropoda</taxon>
        <taxon>Hexapoda</taxon>
        <taxon>Insecta</taxon>
        <taxon>Pterygota</taxon>
        <taxon>Neoptera</taxon>
        <taxon>Paraneoptera</taxon>
        <taxon>Hemiptera</taxon>
        <taxon>Auchenorrhyncha</taxon>
        <taxon>Membracoidea</taxon>
        <taxon>Cicadellidae</taxon>
        <taxon>Cicadellinae</taxon>
        <taxon>Proconiini</taxon>
        <taxon>Cuerna</taxon>
    </lineage>
</organism>
<evidence type="ECO:0000256" key="1">
    <source>
        <dbReference type="ARBA" id="ARBA00022723"/>
    </source>
</evidence>
<dbReference type="InterPro" id="IPR041367">
    <property type="entry name" value="Znf-CCCH_4"/>
</dbReference>
<keyword evidence="2 4" id="KW-0863">Zinc-finger</keyword>
<evidence type="ECO:0000256" key="2">
    <source>
        <dbReference type="ARBA" id="ARBA00022771"/>
    </source>
</evidence>
<protein>
    <recommendedName>
        <fullName evidence="6">C3H1-type domain-containing protein</fullName>
    </recommendedName>
</protein>
<dbReference type="PROSITE" id="PS50103">
    <property type="entry name" value="ZF_C3H1"/>
    <property type="match status" value="1"/>
</dbReference>
<feature type="compositionally biased region" description="Low complexity" evidence="5">
    <location>
        <begin position="256"/>
        <end position="268"/>
    </location>
</feature>
<dbReference type="InterPro" id="IPR036855">
    <property type="entry name" value="Znf_CCCH_sf"/>
</dbReference>
<feature type="compositionally biased region" description="Basic and acidic residues" evidence="5">
    <location>
        <begin position="201"/>
        <end position="210"/>
    </location>
</feature>
<feature type="region of interest" description="Disordered" evidence="5">
    <location>
        <begin position="610"/>
        <end position="892"/>
    </location>
</feature>
<feature type="compositionally biased region" description="Basic and acidic residues" evidence="5">
    <location>
        <begin position="565"/>
        <end position="576"/>
    </location>
</feature>
<reference evidence="8" key="1">
    <citation type="submission" date="2015-11" db="EMBL/GenBank/DDBJ databases">
        <title>De novo transcriptome assembly of four potential Pierce s Disease insect vectors from Arizona vineyards.</title>
        <authorList>
            <person name="Tassone E.E."/>
        </authorList>
    </citation>
    <scope>NUCLEOTIDE SEQUENCE</scope>
</reference>
<feature type="compositionally biased region" description="Polar residues" evidence="5">
    <location>
        <begin position="164"/>
        <end position="177"/>
    </location>
</feature>
<feature type="domain" description="C3H1-type" evidence="6">
    <location>
        <begin position="417"/>
        <end position="444"/>
    </location>
</feature>
<evidence type="ECO:0000256" key="3">
    <source>
        <dbReference type="ARBA" id="ARBA00022833"/>
    </source>
</evidence>
<evidence type="ECO:0000256" key="4">
    <source>
        <dbReference type="PROSITE-ProRule" id="PRU00723"/>
    </source>
</evidence>
<dbReference type="Pfam" id="PF18044">
    <property type="entry name" value="zf-CCCH_4"/>
    <property type="match status" value="1"/>
</dbReference>
<dbReference type="EMBL" id="GECZ01027791">
    <property type="protein sequence ID" value="JAS41978.1"/>
    <property type="molecule type" value="Transcribed_RNA"/>
</dbReference>
<feature type="compositionally biased region" description="Basic and acidic residues" evidence="5">
    <location>
        <begin position="101"/>
        <end position="110"/>
    </location>
</feature>
<feature type="compositionally biased region" description="Basic and acidic residues" evidence="5">
    <location>
        <begin position="661"/>
        <end position="672"/>
    </location>
</feature>
<feature type="zinc finger region" description="C3H1-type" evidence="4">
    <location>
        <begin position="417"/>
        <end position="444"/>
    </location>
</feature>
<evidence type="ECO:0000259" key="6">
    <source>
        <dbReference type="PROSITE" id="PS50103"/>
    </source>
</evidence>
<dbReference type="GO" id="GO:0003723">
    <property type="term" value="F:RNA binding"/>
    <property type="evidence" value="ECO:0007669"/>
    <property type="project" value="TreeGrafter"/>
</dbReference>
<feature type="compositionally biased region" description="Basic and acidic residues" evidence="5">
    <location>
        <begin position="318"/>
        <end position="339"/>
    </location>
</feature>
<feature type="compositionally biased region" description="Low complexity" evidence="5">
    <location>
        <begin position="833"/>
        <end position="881"/>
    </location>
</feature>
<dbReference type="SMART" id="SM00356">
    <property type="entry name" value="ZnF_C3H1"/>
    <property type="match status" value="1"/>
</dbReference>
<evidence type="ECO:0000256" key="5">
    <source>
        <dbReference type="SAM" id="MobiDB-lite"/>
    </source>
</evidence>
<dbReference type="InterPro" id="IPR052647">
    <property type="entry name" value="Zinc_finger_CCCH-type"/>
</dbReference>
<feature type="compositionally biased region" description="Acidic residues" evidence="5">
    <location>
        <begin position="389"/>
        <end position="409"/>
    </location>
</feature>
<feature type="compositionally biased region" description="Acidic residues" evidence="5">
    <location>
        <begin position="350"/>
        <end position="369"/>
    </location>
</feature>
<feature type="compositionally biased region" description="Low complexity" evidence="5">
    <location>
        <begin position="757"/>
        <end position="771"/>
    </location>
</feature>
<feature type="region of interest" description="Disordered" evidence="5">
    <location>
        <begin position="940"/>
        <end position="974"/>
    </location>
</feature>
<evidence type="ECO:0000313" key="7">
    <source>
        <dbReference type="EMBL" id="JAS41289.1"/>
    </source>
</evidence>
<keyword evidence="1 4" id="KW-0479">Metal-binding</keyword>
<sequence>MDSDSSMDEERNRNRWNKQDMVPIRPNMNDDNSDVSDEENISRAARSIESPPESPQGTHFESPPASPDPENKPGTPSPIQSPDDSASYYDGSPPKSPDSQADSRHLKNDSPPRSPDSCLPRSPSPVRFTNRSPPSDHRSQSPTTNYPRSPSPAQTRPTRIKSPDTVQSPSSIQSPTPASHYDMRSPSSLRSPSPYQSRGSESPRDPRRLASESPGRSQSSPRQNSPRRFKGRRSPSQSPVRQRSRKDSNNSDDGRSNISSASSFSSPRHSPPPRPRTPPQPSGPPRVKTVAELKSHVEDLSDVSDLESLNSLSDDEPEKPQPKENGDIRKNLDSKKESSSLRNTSSGGLEADDPEQLDFEAEEKEEGECDGPSQPAPTRSSGPATEAVVSEDEGELKGDELEEGEITDEGENRPEETEPRPICRFYNRGQCTWGASCRFVHPGVTDKGNYTMFEMVRPLVPVNGPPPIYGPPMDPYRPIERPMMGPPVYQQPTPVPRKEEAPPLIESAWERGLRQAKEMLRKSSKRKETEVDFEEKKMNLSLGQDELDKENDYYTRTASPVLNEEPDRWGAKMEGEPKRYRTMSDRFDDYGGGPEGYFYPRNTEQVWHQRPHYDESMRGVYGTRSSGSGKYYSRSSREKEYYSGSSSKRQKYSQREVIVQRQEKANWKDDSPPARPSRYAEGRAAGGRGDEWADPWMRSKTSPLTRKQRSRKQSYSSGSSYSSSSRSSRSSSSSYSRSRSRSRSSRSRSREKPTKMSPPRRLLRTTSPLTRGAKVALSPALLSEKKATTERSILMNPPPPSPRTKVKGLASNPSPPVDRVRAGAGVPARLLAHSKAASAVAAAMRSTRSGSKSSRSSSNSDSSGSSSDSSDTSFSSSSSSRPASPLVRQKRIVIDERLALAQAMKVKAMDALKLSGQKQQIKLTLKGSNTGDRVVPMAAVTSKKRPAESPPMEFSPPKAGSKATPKKAAPSRREELLKQLKAVEDAIARKRSKIS</sequence>
<dbReference type="PANTHER" id="PTHR46582">
    <property type="entry name" value="ZINC FINGER CCCH DOMAIN-CONTAINING PROTEIN 18"/>
    <property type="match status" value="1"/>
</dbReference>
<dbReference type="AlphaFoldDB" id="A0A1B6EVP5"/>
<evidence type="ECO:0000313" key="8">
    <source>
        <dbReference type="EMBL" id="JAS41978.1"/>
    </source>
</evidence>
<feature type="compositionally biased region" description="Basic and acidic residues" evidence="5">
    <location>
        <begin position="410"/>
        <end position="421"/>
    </location>
</feature>
<feature type="compositionally biased region" description="Polar residues" evidence="5">
    <location>
        <begin position="140"/>
        <end position="157"/>
    </location>
</feature>
<feature type="compositionally biased region" description="Low complexity" evidence="5">
    <location>
        <begin position="184"/>
        <end position="198"/>
    </location>
</feature>
<gene>
    <name evidence="8" type="ORF">g.19421</name>
    <name evidence="7" type="ORF">g.19425</name>
</gene>
<dbReference type="InterPro" id="IPR000571">
    <property type="entry name" value="Znf_CCCH"/>
</dbReference>
<dbReference type="EMBL" id="GECZ01028480">
    <property type="protein sequence ID" value="JAS41289.1"/>
    <property type="molecule type" value="Transcribed_RNA"/>
</dbReference>
<dbReference type="SUPFAM" id="SSF90229">
    <property type="entry name" value="CCCH zinc finger"/>
    <property type="match status" value="1"/>
</dbReference>
<feature type="compositionally biased region" description="Basic residues" evidence="5">
    <location>
        <begin position="738"/>
        <end position="747"/>
    </location>
</feature>
<feature type="compositionally biased region" description="Basic and acidic residues" evidence="5">
    <location>
        <begin position="245"/>
        <end position="255"/>
    </location>
</feature>
<dbReference type="Gene3D" id="4.10.1000.10">
    <property type="entry name" value="Zinc finger, CCCH-type"/>
    <property type="match status" value="1"/>
</dbReference>
<dbReference type="GO" id="GO:0008270">
    <property type="term" value="F:zinc ion binding"/>
    <property type="evidence" value="ECO:0007669"/>
    <property type="project" value="UniProtKB-KW"/>
</dbReference>
<name>A0A1B6EVP5_9HEMI</name>
<accession>A0A1B6EVP5</accession>
<feature type="compositionally biased region" description="Low complexity" evidence="5">
    <location>
        <begin position="211"/>
        <end position="224"/>
    </location>
</feature>
<feature type="compositionally biased region" description="Low complexity" evidence="5">
    <location>
        <begin position="713"/>
        <end position="737"/>
    </location>
</feature>
<keyword evidence="3 4" id="KW-0862">Zinc</keyword>
<dbReference type="GO" id="GO:0071011">
    <property type="term" value="C:precatalytic spliceosome"/>
    <property type="evidence" value="ECO:0007669"/>
    <property type="project" value="TreeGrafter"/>
</dbReference>